<organism evidence="2 3">
    <name type="scientific">Coraliomargarita algicola</name>
    <dbReference type="NCBI Taxonomy" id="3092156"/>
    <lineage>
        <taxon>Bacteria</taxon>
        <taxon>Pseudomonadati</taxon>
        <taxon>Verrucomicrobiota</taxon>
        <taxon>Opitutia</taxon>
        <taxon>Puniceicoccales</taxon>
        <taxon>Coraliomargaritaceae</taxon>
        <taxon>Coraliomargarita</taxon>
    </lineage>
</organism>
<keyword evidence="3" id="KW-1185">Reference proteome</keyword>
<dbReference type="InterPro" id="IPR036962">
    <property type="entry name" value="Glyco_hydro_3_N_sf"/>
</dbReference>
<evidence type="ECO:0008006" key="4">
    <source>
        <dbReference type="Google" id="ProtNLM"/>
    </source>
</evidence>
<reference evidence="2 3" key="1">
    <citation type="submission" date="2023-11" db="EMBL/GenBank/DDBJ databases">
        <title>Coraliomargarita sp. nov., isolated from marine algae.</title>
        <authorList>
            <person name="Lee J.K."/>
            <person name="Baek J.H."/>
            <person name="Kim J.M."/>
            <person name="Choi D.G."/>
            <person name="Jeon C.O."/>
        </authorList>
    </citation>
    <scope>NUCLEOTIDE SEQUENCE [LARGE SCALE GENOMIC DNA]</scope>
    <source>
        <strain evidence="2 3">J2-16</strain>
    </source>
</reference>
<name>A0ABZ0RI07_9BACT</name>
<dbReference type="InterPro" id="IPR017853">
    <property type="entry name" value="GH"/>
</dbReference>
<proteinExistence type="predicted"/>
<protein>
    <recommendedName>
        <fullName evidence="4">Beta-glucosidase</fullName>
    </recommendedName>
</protein>
<sequence>MHPYLDSNLSTEERQKDLLPRMTLEEKIGQLCMMANNGEMALLN</sequence>
<dbReference type="SUPFAM" id="SSF51445">
    <property type="entry name" value="(Trans)glycosidases"/>
    <property type="match status" value="1"/>
</dbReference>
<gene>
    <name evidence="2" type="ORF">SH580_20675</name>
</gene>
<dbReference type="RefSeq" id="WP_319832711.1">
    <property type="nucleotide sequence ID" value="NZ_CP138858.1"/>
</dbReference>
<accession>A0ABZ0RI07</accession>
<dbReference type="Proteomes" id="UP001324993">
    <property type="component" value="Chromosome"/>
</dbReference>
<evidence type="ECO:0000256" key="1">
    <source>
        <dbReference type="ARBA" id="ARBA00022801"/>
    </source>
</evidence>
<evidence type="ECO:0000313" key="2">
    <source>
        <dbReference type="EMBL" id="WPJ95835.1"/>
    </source>
</evidence>
<keyword evidence="1" id="KW-0378">Hydrolase</keyword>
<dbReference type="Gene3D" id="3.20.20.300">
    <property type="entry name" value="Glycoside hydrolase, family 3, N-terminal domain"/>
    <property type="match status" value="1"/>
</dbReference>
<evidence type="ECO:0000313" key="3">
    <source>
        <dbReference type="Proteomes" id="UP001324993"/>
    </source>
</evidence>
<dbReference type="EMBL" id="CP138858">
    <property type="protein sequence ID" value="WPJ95835.1"/>
    <property type="molecule type" value="Genomic_DNA"/>
</dbReference>